<dbReference type="Pfam" id="PF02949">
    <property type="entry name" value="7tm_6"/>
    <property type="match status" value="1"/>
</dbReference>
<dbReference type="PANTHER" id="PTHR21137:SF35">
    <property type="entry name" value="ODORANT RECEPTOR 19A-RELATED"/>
    <property type="match status" value="1"/>
</dbReference>
<dbReference type="PANTHER" id="PTHR21137">
    <property type="entry name" value="ODORANT RECEPTOR"/>
    <property type="match status" value="1"/>
</dbReference>
<dbReference type="VEuPathDB" id="VectorBase:PPAI013095"/>
<dbReference type="SMR" id="A0A240SYF4"/>
<reference evidence="11" key="1">
    <citation type="submission" date="2022-08" db="UniProtKB">
        <authorList>
            <consortium name="EnsemblMetazoa"/>
        </authorList>
    </citation>
    <scope>IDENTIFICATION</scope>
    <source>
        <strain evidence="11">Israel</strain>
    </source>
</reference>
<feature type="transmembrane region" description="Helical" evidence="10">
    <location>
        <begin position="70"/>
        <end position="91"/>
    </location>
</feature>
<organism evidence="11 12">
    <name type="scientific">Phlebotomus papatasi</name>
    <name type="common">Sandfly</name>
    <dbReference type="NCBI Taxonomy" id="29031"/>
    <lineage>
        <taxon>Eukaryota</taxon>
        <taxon>Metazoa</taxon>
        <taxon>Ecdysozoa</taxon>
        <taxon>Arthropoda</taxon>
        <taxon>Hexapoda</taxon>
        <taxon>Insecta</taxon>
        <taxon>Pterygota</taxon>
        <taxon>Neoptera</taxon>
        <taxon>Endopterygota</taxon>
        <taxon>Diptera</taxon>
        <taxon>Nematocera</taxon>
        <taxon>Psychodoidea</taxon>
        <taxon>Psychodidae</taxon>
        <taxon>Phlebotomus</taxon>
        <taxon>Phlebotomus</taxon>
    </lineage>
</organism>
<feature type="transmembrane region" description="Helical" evidence="10">
    <location>
        <begin position="258"/>
        <end position="279"/>
    </location>
</feature>
<dbReference type="VEuPathDB" id="VectorBase:PPAPM1_007398"/>
<evidence type="ECO:0000256" key="8">
    <source>
        <dbReference type="ARBA" id="ARBA00023170"/>
    </source>
</evidence>
<evidence type="ECO:0000256" key="5">
    <source>
        <dbReference type="ARBA" id="ARBA00022725"/>
    </source>
</evidence>
<feature type="transmembrane region" description="Helical" evidence="10">
    <location>
        <begin position="37"/>
        <end position="58"/>
    </location>
</feature>
<proteinExistence type="inferred from homology"/>
<dbReference type="InterPro" id="IPR004117">
    <property type="entry name" value="7tm6_olfct_rcpt"/>
</dbReference>
<keyword evidence="9 10" id="KW-0807">Transducer</keyword>
<dbReference type="GO" id="GO:0005549">
    <property type="term" value="F:odorant binding"/>
    <property type="evidence" value="ECO:0007669"/>
    <property type="project" value="InterPro"/>
</dbReference>
<dbReference type="AlphaFoldDB" id="A0A240SYF4"/>
<evidence type="ECO:0000256" key="2">
    <source>
        <dbReference type="ARBA" id="ARBA00022475"/>
    </source>
</evidence>
<dbReference type="GO" id="GO:0007165">
    <property type="term" value="P:signal transduction"/>
    <property type="evidence" value="ECO:0007669"/>
    <property type="project" value="UniProtKB-KW"/>
</dbReference>
<evidence type="ECO:0000256" key="4">
    <source>
        <dbReference type="ARBA" id="ARBA00022692"/>
    </source>
</evidence>
<dbReference type="EMBL" id="AJVK01021593">
    <property type="status" value="NOT_ANNOTATED_CDS"/>
    <property type="molecule type" value="Genomic_DNA"/>
</dbReference>
<keyword evidence="5 10" id="KW-0552">Olfaction</keyword>
<feature type="transmembrane region" description="Helical" evidence="10">
    <location>
        <begin position="129"/>
        <end position="151"/>
    </location>
</feature>
<dbReference type="EnsemblMetazoa" id="PPAI013095-RA">
    <property type="protein sequence ID" value="PPAI013095-PA"/>
    <property type="gene ID" value="PPAI013095"/>
</dbReference>
<evidence type="ECO:0000256" key="7">
    <source>
        <dbReference type="ARBA" id="ARBA00023136"/>
    </source>
</evidence>
<keyword evidence="12" id="KW-1185">Reference proteome</keyword>
<dbReference type="Proteomes" id="UP000092462">
    <property type="component" value="Unassembled WGS sequence"/>
</dbReference>
<comment type="similarity">
    <text evidence="10">Belongs to the insect chemoreceptor superfamily. Heteromeric odorant receptor channel (TC 1.A.69) family.</text>
</comment>
<accession>A0A240SYF4</accession>
<feature type="transmembrane region" description="Helical" evidence="10">
    <location>
        <begin position="171"/>
        <end position="194"/>
    </location>
</feature>
<keyword evidence="3 10" id="KW-0716">Sensory transduction</keyword>
<protein>
    <recommendedName>
        <fullName evidence="10">Odorant receptor</fullName>
    </recommendedName>
</protein>
<comment type="subcellular location">
    <subcellularLocation>
        <location evidence="1 10">Cell membrane</location>
        <topology evidence="1 10">Multi-pass membrane protein</topology>
    </subcellularLocation>
</comment>
<dbReference type="GO" id="GO:0005886">
    <property type="term" value="C:plasma membrane"/>
    <property type="evidence" value="ECO:0007669"/>
    <property type="project" value="UniProtKB-SubCell"/>
</dbReference>
<dbReference type="GO" id="GO:0004984">
    <property type="term" value="F:olfactory receptor activity"/>
    <property type="evidence" value="ECO:0007669"/>
    <property type="project" value="InterPro"/>
</dbReference>
<keyword evidence="8 10" id="KW-0675">Receptor</keyword>
<evidence type="ECO:0000256" key="10">
    <source>
        <dbReference type="RuleBase" id="RU351113"/>
    </source>
</evidence>
<keyword evidence="4 10" id="KW-0812">Transmembrane</keyword>
<evidence type="ECO:0000313" key="11">
    <source>
        <dbReference type="EnsemblMetazoa" id="PPAI013095-PA"/>
    </source>
</evidence>
<keyword evidence="7 10" id="KW-0472">Membrane</keyword>
<evidence type="ECO:0000256" key="1">
    <source>
        <dbReference type="ARBA" id="ARBA00004651"/>
    </source>
</evidence>
<keyword evidence="2" id="KW-1003">Cell membrane</keyword>
<evidence type="ECO:0000313" key="12">
    <source>
        <dbReference type="Proteomes" id="UP000092462"/>
    </source>
</evidence>
<keyword evidence="6 10" id="KW-1133">Transmembrane helix</keyword>
<name>A0A240SYF4_PHLPP</name>
<evidence type="ECO:0000256" key="9">
    <source>
        <dbReference type="ARBA" id="ARBA00023224"/>
    </source>
</evidence>
<feature type="transmembrane region" description="Helical" evidence="10">
    <location>
        <begin position="285"/>
        <end position="305"/>
    </location>
</feature>
<evidence type="ECO:0000256" key="6">
    <source>
        <dbReference type="ARBA" id="ARBA00022989"/>
    </source>
</evidence>
<dbReference type="EMBL" id="AJVK01021592">
    <property type="status" value="NOT_ANNOTATED_CDS"/>
    <property type="molecule type" value="Genomic_DNA"/>
</dbReference>
<evidence type="ECO:0000256" key="3">
    <source>
        <dbReference type="ARBA" id="ARBA00022606"/>
    </source>
</evidence>
<sequence>MPVPRKLEIFNKLKSKLELGISIATFDVTTEPIWQRILIRITIFSNMLCFLSSALHIVNTFHGQFTGNLAMSLMICTASMQILCKTVILRYHRNNLLELLDKVQSLHNDFENKEINAIAEKNLTKFSNIWITCFKWGKLFVIVVAICFSTCNAIKGKSGVIIQIPLIPNDFPYYTLIMVFMPFVFSTFAAVYVLSSDVSVAFFGFKIMAAADILYDYISANRDRIQEDAEFLRIITKRYCEVVDNIKLYNKVISVTNLVQFVTSALLSFATFSFIRLYIINPIGYILIWTILFQLFIPCVFGEFIKFKMERLSITLYLTNWYDLSLKDQKSSLLVLGMIQREYGLKAAGMYDVNIYTFIKIVKMAASWCTLIFTLETAFEKAA</sequence>
<comment type="caution">
    <text evidence="10">Lacks conserved residue(s) required for the propagation of feature annotation.</text>
</comment>